<dbReference type="RefSeq" id="WP_162424714.1">
    <property type="nucleotide sequence ID" value="NZ_WVIE01000026.1"/>
</dbReference>
<keyword evidence="1" id="KW-0732">Signal</keyword>
<reference evidence="2" key="1">
    <citation type="submission" date="2019-12" db="EMBL/GenBank/DDBJ databases">
        <title>High-Quality draft genome sequences of three cyanobacteria isolated from the limestone walls of the Old Cathedral of Coimbra.</title>
        <authorList>
            <person name="Tiago I."/>
            <person name="Soares F."/>
            <person name="Portugal A."/>
        </authorList>
    </citation>
    <scope>NUCLEOTIDE SEQUENCE</scope>
    <source>
        <strain evidence="2">A</strain>
    </source>
</reference>
<evidence type="ECO:0000313" key="2">
    <source>
        <dbReference type="EMBL" id="NDJ19185.1"/>
    </source>
</evidence>
<evidence type="ECO:0000256" key="1">
    <source>
        <dbReference type="SAM" id="SignalP"/>
    </source>
</evidence>
<dbReference type="Proteomes" id="UP000646053">
    <property type="component" value="Unassembled WGS sequence"/>
</dbReference>
<feature type="signal peptide" evidence="1">
    <location>
        <begin position="1"/>
        <end position="34"/>
    </location>
</feature>
<dbReference type="NCBIfam" id="TIGR02595">
    <property type="entry name" value="PEP_CTERM"/>
    <property type="match status" value="1"/>
</dbReference>
<protein>
    <submittedName>
        <fullName evidence="2">PEP-CTERM sorting domain-containing protein</fullName>
    </submittedName>
</protein>
<proteinExistence type="predicted"/>
<dbReference type="AlphaFoldDB" id="A0A8J7ZC09"/>
<gene>
    <name evidence="2" type="ORF">GS601_18140</name>
</gene>
<evidence type="ECO:0000313" key="3">
    <source>
        <dbReference type="Proteomes" id="UP000646053"/>
    </source>
</evidence>
<feature type="chain" id="PRO_5035286243" evidence="1">
    <location>
        <begin position="35"/>
        <end position="246"/>
    </location>
</feature>
<keyword evidence="3" id="KW-1185">Reference proteome</keyword>
<dbReference type="EMBL" id="WVIE01000026">
    <property type="protein sequence ID" value="NDJ19185.1"/>
    <property type="molecule type" value="Genomic_DNA"/>
</dbReference>
<comment type="caution">
    <text evidence="2">The sequence shown here is derived from an EMBL/GenBank/DDBJ whole genome shotgun (WGS) entry which is preliminary data.</text>
</comment>
<accession>A0A8J7ZC09</accession>
<dbReference type="InterPro" id="IPR013424">
    <property type="entry name" value="Ice-binding_C"/>
</dbReference>
<name>A0A8J7ZC09_9CYAN</name>
<sequence>MMNLMNLSKAAAIATLATAAIAASSAIMPNSAQAFTLAIDPQFGSTENTGSTAKLNFDFVQSDSNVLLNLGMTNNTNGTVGLGANQSSLVGVAFDIVSGLNVSLQSSNGSNFTKLWKNVSLPPYGTYDVGISTPRKSFAGGNANLGLKAGESATVSFLFSGTNLNAKILESAFLSGFKDGSLSVAGRFQQVDVGAGSDKVSGGIVQPPPPKKVPEPSALLGILAVGGMGLGRKKLQGKVVKIAQSV</sequence>
<organism evidence="2 3">
    <name type="scientific">Myxacorys almedinensis A</name>
    <dbReference type="NCBI Taxonomy" id="2690445"/>
    <lineage>
        <taxon>Bacteria</taxon>
        <taxon>Bacillati</taxon>
        <taxon>Cyanobacteriota</taxon>
        <taxon>Cyanophyceae</taxon>
        <taxon>Leptolyngbyales</taxon>
        <taxon>Leptolyngbyaceae</taxon>
        <taxon>Myxacorys</taxon>
        <taxon>Myxacorys almedinensis</taxon>
    </lineage>
</organism>